<keyword evidence="3" id="KW-0833">Ubl conjugation pathway</keyword>
<reference evidence="5 6" key="1">
    <citation type="journal article" date="2017" name="Genome Biol. Evol.">
        <title>Phytophthora megakarya and P. palmivora, closely related causal agents of cacao black pod rot, underwent increases in genome sizes and gene numbers by different mechanisms.</title>
        <authorList>
            <person name="Ali S.S."/>
            <person name="Shao J."/>
            <person name="Lary D.J."/>
            <person name="Kronmiller B."/>
            <person name="Shen D."/>
            <person name="Strem M.D."/>
            <person name="Amoako-Attah I."/>
            <person name="Akrofi A.Y."/>
            <person name="Begoude B.A."/>
            <person name="Ten Hoopen G.M."/>
            <person name="Coulibaly K."/>
            <person name="Kebe B.I."/>
            <person name="Melnick R.L."/>
            <person name="Guiltinan M.J."/>
            <person name="Tyler B.M."/>
            <person name="Meinhardt L.W."/>
            <person name="Bailey B.A."/>
        </authorList>
    </citation>
    <scope>NUCLEOTIDE SEQUENCE [LARGE SCALE GENOMIC DNA]</scope>
    <source>
        <strain evidence="6">sbr112.9</strain>
    </source>
</reference>
<dbReference type="PANTHER" id="PTHR12830:SF9">
    <property type="entry name" value="ANAPHASE-PROMOTING COMPLEX SUBUNIT 5"/>
    <property type="match status" value="1"/>
</dbReference>
<dbReference type="SUPFAM" id="SSF48452">
    <property type="entry name" value="TPR-like"/>
    <property type="match status" value="1"/>
</dbReference>
<accession>A0A2P4Y5R2</accession>
<gene>
    <name evidence="5" type="ORF">PHPALM_10046</name>
</gene>
<keyword evidence="6" id="KW-1185">Reference proteome</keyword>
<dbReference type="GO" id="GO:0070979">
    <property type="term" value="P:protein K11-linked ubiquitination"/>
    <property type="evidence" value="ECO:0007669"/>
    <property type="project" value="TreeGrafter"/>
</dbReference>
<keyword evidence="4" id="KW-0131">Cell cycle</keyword>
<dbReference type="AlphaFoldDB" id="A0A2P4Y5R2"/>
<evidence type="ECO:0000313" key="5">
    <source>
        <dbReference type="EMBL" id="POM73134.1"/>
    </source>
</evidence>
<keyword evidence="2" id="KW-0498">Mitosis</keyword>
<dbReference type="OrthoDB" id="2504561at2759"/>
<evidence type="ECO:0000256" key="2">
    <source>
        <dbReference type="ARBA" id="ARBA00022776"/>
    </source>
</evidence>
<name>A0A2P4Y5R2_9STRA</name>
<organism evidence="5 6">
    <name type="scientific">Phytophthora palmivora</name>
    <dbReference type="NCBI Taxonomy" id="4796"/>
    <lineage>
        <taxon>Eukaryota</taxon>
        <taxon>Sar</taxon>
        <taxon>Stramenopiles</taxon>
        <taxon>Oomycota</taxon>
        <taxon>Peronosporomycetes</taxon>
        <taxon>Peronosporales</taxon>
        <taxon>Peronosporaceae</taxon>
        <taxon>Phytophthora</taxon>
    </lineage>
</organism>
<keyword evidence="1" id="KW-0132">Cell division</keyword>
<evidence type="ECO:0000256" key="1">
    <source>
        <dbReference type="ARBA" id="ARBA00022618"/>
    </source>
</evidence>
<evidence type="ECO:0000313" key="6">
    <source>
        <dbReference type="Proteomes" id="UP000237271"/>
    </source>
</evidence>
<dbReference type="UniPathway" id="UPA00143"/>
<evidence type="ECO:0000256" key="3">
    <source>
        <dbReference type="ARBA" id="ARBA00022786"/>
    </source>
</evidence>
<protein>
    <submittedName>
        <fullName evidence="5">Anaphase-promoting complex subunit 5</fullName>
    </submittedName>
</protein>
<dbReference type="Proteomes" id="UP000237271">
    <property type="component" value="Unassembled WGS sequence"/>
</dbReference>
<dbReference type="GO" id="GO:0045842">
    <property type="term" value="P:positive regulation of mitotic metaphase/anaphase transition"/>
    <property type="evidence" value="ECO:0007669"/>
    <property type="project" value="TreeGrafter"/>
</dbReference>
<dbReference type="InterPro" id="IPR011990">
    <property type="entry name" value="TPR-like_helical_dom_sf"/>
</dbReference>
<proteinExistence type="predicted"/>
<dbReference type="GO" id="GO:0051301">
    <property type="term" value="P:cell division"/>
    <property type="evidence" value="ECO:0007669"/>
    <property type="project" value="UniProtKB-KW"/>
</dbReference>
<dbReference type="GO" id="GO:0005680">
    <property type="term" value="C:anaphase-promoting complex"/>
    <property type="evidence" value="ECO:0007669"/>
    <property type="project" value="InterPro"/>
</dbReference>
<evidence type="ECO:0000256" key="4">
    <source>
        <dbReference type="ARBA" id="ARBA00023306"/>
    </source>
</evidence>
<sequence>MLYQKALHRLFFLWALRRGEVERAEGHLHAILALSPEGKDFPAYLEALMLKANLWTAADDITRSLELLEGLEATRDRFRASSPHAPFASLNSLLKSVSICKSHHYDLLLAESHVVMAEIYIAMGKLQDAHSLINDQMPLVMEHGSINLRGECLFVLAKTMLASIKRSKEGVKELPPAVSKTIELLNASEEMFLLVQNMRRLKEISYVQALVYNHAASQTRKCDSESTPFCTSREEAAATFLKRSSQLERAVFLTVEPFFDLECPESIRRVIAHRSSEI</sequence>
<dbReference type="InterPro" id="IPR037679">
    <property type="entry name" value="Apc5"/>
</dbReference>
<dbReference type="PANTHER" id="PTHR12830">
    <property type="entry name" value="ANAPHASE-PROMOTING COMPLEX SUBUNIT 5"/>
    <property type="match status" value="1"/>
</dbReference>
<dbReference type="GO" id="GO:0031145">
    <property type="term" value="P:anaphase-promoting complex-dependent catabolic process"/>
    <property type="evidence" value="ECO:0007669"/>
    <property type="project" value="TreeGrafter"/>
</dbReference>
<dbReference type="EMBL" id="NCKW01005270">
    <property type="protein sequence ID" value="POM73134.1"/>
    <property type="molecule type" value="Genomic_DNA"/>
</dbReference>
<comment type="caution">
    <text evidence="5">The sequence shown here is derived from an EMBL/GenBank/DDBJ whole genome shotgun (WGS) entry which is preliminary data.</text>
</comment>